<evidence type="ECO:0000256" key="1">
    <source>
        <dbReference type="SAM" id="Phobius"/>
    </source>
</evidence>
<feature type="signal peptide" evidence="2">
    <location>
        <begin position="1"/>
        <end position="17"/>
    </location>
</feature>
<comment type="caution">
    <text evidence="4">The sequence shown here is derived from an EMBL/GenBank/DDBJ whole genome shotgun (WGS) entry which is preliminary data.</text>
</comment>
<feature type="transmembrane region" description="Helical" evidence="1">
    <location>
        <begin position="419"/>
        <end position="438"/>
    </location>
</feature>
<feature type="domain" description="Endonuclease/exonuclease/phosphatase" evidence="3">
    <location>
        <begin position="23"/>
        <end position="273"/>
    </location>
</feature>
<evidence type="ECO:0000256" key="2">
    <source>
        <dbReference type="SAM" id="SignalP"/>
    </source>
</evidence>
<organism evidence="4 5">
    <name type="scientific">Pinctada imbricata</name>
    <name type="common">Atlantic pearl-oyster</name>
    <name type="synonym">Pinctada martensii</name>
    <dbReference type="NCBI Taxonomy" id="66713"/>
    <lineage>
        <taxon>Eukaryota</taxon>
        <taxon>Metazoa</taxon>
        <taxon>Spiralia</taxon>
        <taxon>Lophotrochozoa</taxon>
        <taxon>Mollusca</taxon>
        <taxon>Bivalvia</taxon>
        <taxon>Autobranchia</taxon>
        <taxon>Pteriomorphia</taxon>
        <taxon>Pterioida</taxon>
        <taxon>Pterioidea</taxon>
        <taxon>Pteriidae</taxon>
        <taxon>Pinctada</taxon>
    </lineage>
</organism>
<dbReference type="InterPro" id="IPR036691">
    <property type="entry name" value="Endo/exonu/phosph_ase_sf"/>
</dbReference>
<reference evidence="4" key="1">
    <citation type="submission" date="2019-08" db="EMBL/GenBank/DDBJ databases">
        <title>The improved chromosome-level genome for the pearl oyster Pinctada fucata martensii using PacBio sequencing and Hi-C.</title>
        <authorList>
            <person name="Zheng Z."/>
        </authorList>
    </citation>
    <scope>NUCLEOTIDE SEQUENCE</scope>
    <source>
        <strain evidence="4">ZZ-2019</strain>
        <tissue evidence="4">Adductor muscle</tissue>
    </source>
</reference>
<dbReference type="InterPro" id="IPR005135">
    <property type="entry name" value="Endo/exonuclease/phosphatase"/>
</dbReference>
<name>A0AA89C0W2_PINIB</name>
<dbReference type="Pfam" id="PF03372">
    <property type="entry name" value="Exo_endo_phos"/>
    <property type="match status" value="1"/>
</dbReference>
<dbReference type="AlphaFoldDB" id="A0AA89C0W2"/>
<protein>
    <recommendedName>
        <fullName evidence="3">Endonuclease/exonuclease/phosphatase domain-containing protein</fullName>
    </recommendedName>
</protein>
<dbReference type="GO" id="GO:0005783">
    <property type="term" value="C:endoplasmic reticulum"/>
    <property type="evidence" value="ECO:0007669"/>
    <property type="project" value="TreeGrafter"/>
</dbReference>
<sequence>MKLLIFVLIYFMHVGDGKLKISTYNIWNIMFGWEMRKYRIARMVKEIDADIIGLQEVRFNSLNDNQVNHLQQLLPKYKWKYVRPANNITIRDDSITNTWIREGIGLISKIPILSASVFHLPYVYGPDTNKRIGLHAQLETDSGKVINVIVVHLSYDRQQQCSNAAAVLNFIHYKKLTHTVILGDFNTYKDFDMPVQLLTHTSRMSLGKCSSQLESYMKKTSAFQDAWKVVHALDGDNGYTFSNMPYPGLESRPDRILVSSNLRPVSAELTGDGRFYKDLYSGSIMYHRFRTVIQSAFLSYRGIAGYSCLQDCGPNGSCRCGVCVKGGNQNNCQLPDCVECNSHIYKLYVAFIMISLTLLIHLFYAVVIILVTGSDYRREELFNILGCNCCLCNKNLYRKGTSRKHKLLKLLQRWPLFRLPPYLLLVLTLIMLLVTYFYGKSVFADTFKTVYSVMEEEYFPSDHLMLTVGINI</sequence>
<keyword evidence="1" id="KW-0812">Transmembrane</keyword>
<evidence type="ECO:0000313" key="5">
    <source>
        <dbReference type="Proteomes" id="UP001186944"/>
    </source>
</evidence>
<dbReference type="SUPFAM" id="SSF56219">
    <property type="entry name" value="DNase I-like"/>
    <property type="match status" value="1"/>
</dbReference>
<keyword evidence="2" id="KW-0732">Signal</keyword>
<dbReference type="Proteomes" id="UP001186944">
    <property type="component" value="Unassembled WGS sequence"/>
</dbReference>
<dbReference type="GO" id="GO:0003824">
    <property type="term" value="F:catalytic activity"/>
    <property type="evidence" value="ECO:0007669"/>
    <property type="project" value="InterPro"/>
</dbReference>
<proteinExistence type="predicted"/>
<dbReference type="GO" id="GO:0006506">
    <property type="term" value="P:GPI anchor biosynthetic process"/>
    <property type="evidence" value="ECO:0007669"/>
    <property type="project" value="TreeGrafter"/>
</dbReference>
<evidence type="ECO:0000313" key="4">
    <source>
        <dbReference type="EMBL" id="KAK3101761.1"/>
    </source>
</evidence>
<dbReference type="PANTHER" id="PTHR14859">
    <property type="entry name" value="CALCOFLUOR WHITE HYPERSENSITIVE PROTEIN PRECURSOR"/>
    <property type="match status" value="1"/>
</dbReference>
<feature type="chain" id="PRO_5041695337" description="Endonuclease/exonuclease/phosphatase domain-containing protein" evidence="2">
    <location>
        <begin position="18"/>
        <end position="472"/>
    </location>
</feature>
<keyword evidence="1" id="KW-1133">Transmembrane helix</keyword>
<keyword evidence="1" id="KW-0472">Membrane</keyword>
<dbReference type="EMBL" id="VSWD01000005">
    <property type="protein sequence ID" value="KAK3101761.1"/>
    <property type="molecule type" value="Genomic_DNA"/>
</dbReference>
<dbReference type="GO" id="GO:0016020">
    <property type="term" value="C:membrane"/>
    <property type="evidence" value="ECO:0007669"/>
    <property type="project" value="GOC"/>
</dbReference>
<dbReference type="PANTHER" id="PTHR14859:SF16">
    <property type="entry name" value="ENDONUCLEASE_EXONUCLEASE_PHOSPHATASE DOMAIN-CONTAINING PROTEIN"/>
    <property type="match status" value="1"/>
</dbReference>
<keyword evidence="5" id="KW-1185">Reference proteome</keyword>
<feature type="transmembrane region" description="Helical" evidence="1">
    <location>
        <begin position="347"/>
        <end position="371"/>
    </location>
</feature>
<dbReference type="Gene3D" id="3.60.10.10">
    <property type="entry name" value="Endonuclease/exonuclease/phosphatase"/>
    <property type="match status" value="1"/>
</dbReference>
<dbReference type="InterPro" id="IPR051916">
    <property type="entry name" value="GPI-anchor_lipid_remodeler"/>
</dbReference>
<accession>A0AA89C0W2</accession>
<gene>
    <name evidence="4" type="ORF">FSP39_006160</name>
</gene>
<evidence type="ECO:0000259" key="3">
    <source>
        <dbReference type="Pfam" id="PF03372"/>
    </source>
</evidence>